<dbReference type="PROSITE" id="PS51387">
    <property type="entry name" value="FAD_PCMH"/>
    <property type="match status" value="1"/>
</dbReference>
<dbReference type="Pfam" id="PF01565">
    <property type="entry name" value="FAD_binding_4"/>
    <property type="match status" value="1"/>
</dbReference>
<dbReference type="EMBL" id="JACHMN010000002">
    <property type="protein sequence ID" value="MBB5870654.1"/>
    <property type="molecule type" value="Genomic_DNA"/>
</dbReference>
<dbReference type="PANTHER" id="PTHR42934">
    <property type="entry name" value="GLYCOLATE OXIDASE SUBUNIT GLCD"/>
    <property type="match status" value="1"/>
</dbReference>
<dbReference type="Gene3D" id="3.30.70.2740">
    <property type="match status" value="1"/>
</dbReference>
<evidence type="ECO:0000256" key="2">
    <source>
        <dbReference type="ARBA" id="ARBA00008000"/>
    </source>
</evidence>
<dbReference type="Gene3D" id="3.30.465.10">
    <property type="match status" value="1"/>
</dbReference>
<evidence type="ECO:0000256" key="3">
    <source>
        <dbReference type="ARBA" id="ARBA00022630"/>
    </source>
</evidence>
<dbReference type="EC" id="1.1.3.15" evidence="7"/>
<dbReference type="FunFam" id="1.10.45.10:FF:000001">
    <property type="entry name" value="D-lactate dehydrogenase mitochondrial"/>
    <property type="match status" value="1"/>
</dbReference>
<evidence type="ECO:0000256" key="4">
    <source>
        <dbReference type="ARBA" id="ARBA00022827"/>
    </source>
</evidence>
<evidence type="ECO:0000256" key="1">
    <source>
        <dbReference type="ARBA" id="ARBA00001974"/>
    </source>
</evidence>
<dbReference type="InterPro" id="IPR016166">
    <property type="entry name" value="FAD-bd_PCMH"/>
</dbReference>
<dbReference type="InterPro" id="IPR016164">
    <property type="entry name" value="FAD-linked_Oxase-like_C"/>
</dbReference>
<comment type="similarity">
    <text evidence="2">Belongs to the FAD-binding oxidoreductase/transferase type 4 family.</text>
</comment>
<dbReference type="SUPFAM" id="SSF56176">
    <property type="entry name" value="FAD-binding/transporter-associated domain-like"/>
    <property type="match status" value="1"/>
</dbReference>
<dbReference type="SUPFAM" id="SSF55103">
    <property type="entry name" value="FAD-linked oxidases, C-terminal domain"/>
    <property type="match status" value="1"/>
</dbReference>
<feature type="domain" description="FAD-binding PCMH-type" evidence="6">
    <location>
        <begin position="35"/>
        <end position="214"/>
    </location>
</feature>
<proteinExistence type="inferred from homology"/>
<name>A0A841BQY5_9ACTN</name>
<dbReference type="GO" id="GO:0003973">
    <property type="term" value="F:(S)-2-hydroxy-acid oxidase activity"/>
    <property type="evidence" value="ECO:0007669"/>
    <property type="project" value="UniProtKB-EC"/>
</dbReference>
<dbReference type="AlphaFoldDB" id="A0A841BQY5"/>
<evidence type="ECO:0000256" key="5">
    <source>
        <dbReference type="ARBA" id="ARBA00023002"/>
    </source>
</evidence>
<dbReference type="PANTHER" id="PTHR42934:SF2">
    <property type="entry name" value="GLYCOLATE OXIDASE SUBUNIT GLCD"/>
    <property type="match status" value="1"/>
</dbReference>
<dbReference type="InterPro" id="IPR016169">
    <property type="entry name" value="FAD-bd_PCMH_sub2"/>
</dbReference>
<dbReference type="Gene3D" id="1.10.45.10">
    <property type="entry name" value="Vanillyl-alcohol Oxidase, Chain A, domain 4"/>
    <property type="match status" value="1"/>
</dbReference>
<evidence type="ECO:0000313" key="8">
    <source>
        <dbReference type="Proteomes" id="UP000587527"/>
    </source>
</evidence>
<organism evidence="7 8">
    <name type="scientific">Allocatelliglobosispora scoriae</name>
    <dbReference type="NCBI Taxonomy" id="643052"/>
    <lineage>
        <taxon>Bacteria</taxon>
        <taxon>Bacillati</taxon>
        <taxon>Actinomycetota</taxon>
        <taxon>Actinomycetes</taxon>
        <taxon>Micromonosporales</taxon>
        <taxon>Micromonosporaceae</taxon>
        <taxon>Allocatelliglobosispora</taxon>
    </lineage>
</organism>
<comment type="cofactor">
    <cofactor evidence="1">
        <name>FAD</name>
        <dbReference type="ChEBI" id="CHEBI:57692"/>
    </cofactor>
</comment>
<evidence type="ECO:0000259" key="6">
    <source>
        <dbReference type="PROSITE" id="PS51387"/>
    </source>
</evidence>
<accession>A0A841BQY5</accession>
<dbReference type="InterPro" id="IPR006094">
    <property type="entry name" value="Oxid_FAD_bind_N"/>
</dbReference>
<dbReference type="GO" id="GO:0071949">
    <property type="term" value="F:FAD binding"/>
    <property type="evidence" value="ECO:0007669"/>
    <property type="project" value="InterPro"/>
</dbReference>
<dbReference type="RefSeq" id="WP_376776230.1">
    <property type="nucleotide sequence ID" value="NZ_JACHMN010000002.1"/>
</dbReference>
<dbReference type="InterPro" id="IPR036318">
    <property type="entry name" value="FAD-bd_PCMH-like_sf"/>
</dbReference>
<evidence type="ECO:0000313" key="7">
    <source>
        <dbReference type="EMBL" id="MBB5870654.1"/>
    </source>
</evidence>
<sequence>MDLVAELRAALPADRVITDPDQLTSFRRDEADLVDDGMPLAVVRPRSTAEVGVAVRIAAARGVAIVPQGARTGLAGAANAVDGCLILSMTGMDEILEIDAVNRIAVVQPGVVNAALSRACLAQGLHYPPDPGSWESSTIGGNAATNAGGMCCVKYGVTTGYVIGLEVVLADGEVLRTGRRTPKGVAGYDLTSLFVGSEGTLGVITEITLALRPAPPQALSLVAVFPTTAQAGAAVNEIMASGASPSLLELLDRVHLRAIEAYRPMGLDTDAAAILLAACDSAQAGAELDAIAALAGRAGATEVFRATDPDEAAALLTARRLAHPAMEMLATSHYARGGLIIDDIAVPRSRLAELLDGIDAIAARHDVIVGVVGHAGDGNLHPNIVVDRGDPASVARGQTVFDEIMELGLALGGTCTGEHGVGLLKRDWLARELGPIGMRVHQSIKTALDPAGIMNPGKVLPA</sequence>
<dbReference type="InterPro" id="IPR016171">
    <property type="entry name" value="Vanillyl_alc_oxidase_C-sub2"/>
</dbReference>
<keyword evidence="4" id="KW-0274">FAD</keyword>
<keyword evidence="5 7" id="KW-0560">Oxidoreductase</keyword>
<dbReference type="FunFam" id="3.30.70.2740:FF:000001">
    <property type="entry name" value="D-lactate dehydrogenase mitochondrial"/>
    <property type="match status" value="1"/>
</dbReference>
<keyword evidence="8" id="KW-1185">Reference proteome</keyword>
<dbReference type="Pfam" id="PF02913">
    <property type="entry name" value="FAD-oxidase_C"/>
    <property type="match status" value="1"/>
</dbReference>
<dbReference type="InterPro" id="IPR051914">
    <property type="entry name" value="FAD-linked_OxidoTrans_Type4"/>
</dbReference>
<reference evidence="7 8" key="1">
    <citation type="submission" date="2020-08" db="EMBL/GenBank/DDBJ databases">
        <title>Sequencing the genomes of 1000 actinobacteria strains.</title>
        <authorList>
            <person name="Klenk H.-P."/>
        </authorList>
    </citation>
    <scope>NUCLEOTIDE SEQUENCE [LARGE SCALE GENOMIC DNA]</scope>
    <source>
        <strain evidence="7 8">DSM 45362</strain>
    </source>
</reference>
<keyword evidence="3" id="KW-0285">Flavoprotein</keyword>
<protein>
    <submittedName>
        <fullName evidence="7">Glycolate oxidase</fullName>
        <ecNumber evidence="7">1.1.3.15</ecNumber>
    </submittedName>
</protein>
<comment type="caution">
    <text evidence="7">The sequence shown here is derived from an EMBL/GenBank/DDBJ whole genome shotgun (WGS) entry which is preliminary data.</text>
</comment>
<dbReference type="InterPro" id="IPR004113">
    <property type="entry name" value="FAD-bd_oxidored_4_C"/>
</dbReference>
<gene>
    <name evidence="7" type="ORF">F4553_004033</name>
</gene>
<dbReference type="Proteomes" id="UP000587527">
    <property type="component" value="Unassembled WGS sequence"/>
</dbReference>